<dbReference type="Pfam" id="PF00107">
    <property type="entry name" value="ADH_zinc_N"/>
    <property type="match status" value="1"/>
</dbReference>
<dbReference type="SMART" id="SM00829">
    <property type="entry name" value="PKS_ER"/>
    <property type="match status" value="1"/>
</dbReference>
<dbReference type="Proteomes" id="UP000756710">
    <property type="component" value="Unassembled WGS sequence"/>
</dbReference>
<dbReference type="SUPFAM" id="SSF51735">
    <property type="entry name" value="NAD(P)-binding Rossmann-fold domains"/>
    <property type="match status" value="1"/>
</dbReference>
<dbReference type="InterPro" id="IPR013149">
    <property type="entry name" value="ADH-like_C"/>
</dbReference>
<dbReference type="InterPro" id="IPR011032">
    <property type="entry name" value="GroES-like_sf"/>
</dbReference>
<dbReference type="Gene3D" id="3.90.180.10">
    <property type="entry name" value="Medium-chain alcohol dehydrogenases, catalytic domain"/>
    <property type="match status" value="1"/>
</dbReference>
<evidence type="ECO:0000256" key="3">
    <source>
        <dbReference type="ARBA" id="ARBA00022833"/>
    </source>
</evidence>
<dbReference type="SUPFAM" id="SSF50129">
    <property type="entry name" value="GroES-like"/>
    <property type="match status" value="2"/>
</dbReference>
<reference evidence="9 10" key="2">
    <citation type="submission" date="2021-03" db="EMBL/GenBank/DDBJ databases">
        <title>Genomic Encyclopedia of Type Strains, Phase IV (KMG-IV): sequencing the most valuable type-strain genomes for metagenomic binning, comparative biology and taxonomic classification.</title>
        <authorList>
            <person name="Goeker M."/>
        </authorList>
    </citation>
    <scope>NUCLEOTIDE SEQUENCE [LARGE SCALE GENOMIC DNA]</scope>
    <source>
        <strain evidence="9 10">DSM 41954</strain>
    </source>
</reference>
<evidence type="ECO:0000256" key="6">
    <source>
        <dbReference type="RuleBase" id="RU361277"/>
    </source>
</evidence>
<dbReference type="Pfam" id="PF08240">
    <property type="entry name" value="ADH_N"/>
    <property type="match status" value="1"/>
</dbReference>
<accession>A0A061A7Q7</accession>
<keyword evidence="5" id="KW-0520">NAD</keyword>
<dbReference type="InterPro" id="IPR036291">
    <property type="entry name" value="NAD(P)-bd_dom_sf"/>
</dbReference>
<name>A0A061A7Q7_9ACTN</name>
<dbReference type="EMBL" id="LK022848">
    <property type="protein sequence ID" value="CDR13152.1"/>
    <property type="molecule type" value="Genomic_DNA"/>
</dbReference>
<dbReference type="PANTHER" id="PTHR43880">
    <property type="entry name" value="ALCOHOL DEHYDROGENASE"/>
    <property type="match status" value="1"/>
</dbReference>
<comment type="similarity">
    <text evidence="1 6">Belongs to the zinc-containing alcohol dehydrogenase family.</text>
</comment>
<dbReference type="RefSeq" id="WP_044578048.1">
    <property type="nucleotide sequence ID" value="NZ_BAABDR010000086.1"/>
</dbReference>
<evidence type="ECO:0000313" key="8">
    <source>
        <dbReference type="EMBL" id="CDR13152.1"/>
    </source>
</evidence>
<keyword evidence="4 9" id="KW-0560">Oxidoreductase</keyword>
<keyword evidence="3 6" id="KW-0862">Zinc</keyword>
<comment type="cofactor">
    <cofactor evidence="6">
        <name>Zn(2+)</name>
        <dbReference type="ChEBI" id="CHEBI:29105"/>
    </cofactor>
</comment>
<dbReference type="GO" id="GO:0008270">
    <property type="term" value="F:zinc ion binding"/>
    <property type="evidence" value="ECO:0007669"/>
    <property type="project" value="InterPro"/>
</dbReference>
<dbReference type="GO" id="GO:0005829">
    <property type="term" value="C:cytosol"/>
    <property type="evidence" value="ECO:0007669"/>
    <property type="project" value="TreeGrafter"/>
</dbReference>
<keyword evidence="10" id="KW-1185">Reference proteome</keyword>
<dbReference type="PROSITE" id="PS00059">
    <property type="entry name" value="ADH_ZINC"/>
    <property type="match status" value="1"/>
</dbReference>
<dbReference type="InterPro" id="IPR002328">
    <property type="entry name" value="ADH_Zn_CS"/>
</dbReference>
<dbReference type="GO" id="GO:0046294">
    <property type="term" value="P:formaldehyde catabolic process"/>
    <property type="evidence" value="ECO:0007669"/>
    <property type="project" value="TreeGrafter"/>
</dbReference>
<gene>
    <name evidence="9" type="ORF">J2Z30_007214</name>
    <name evidence="8" type="ORF">SIRAN7909</name>
</gene>
<dbReference type="Gene3D" id="3.40.50.720">
    <property type="entry name" value="NAD(P)-binding Rossmann-like Domain"/>
    <property type="match status" value="1"/>
</dbReference>
<evidence type="ECO:0000313" key="10">
    <source>
        <dbReference type="Proteomes" id="UP000756710"/>
    </source>
</evidence>
<evidence type="ECO:0000313" key="9">
    <source>
        <dbReference type="EMBL" id="MBP2066166.1"/>
    </source>
</evidence>
<evidence type="ECO:0000259" key="7">
    <source>
        <dbReference type="SMART" id="SM00829"/>
    </source>
</evidence>
<feature type="domain" description="Enoyl reductase (ER)" evidence="7">
    <location>
        <begin position="24"/>
        <end position="371"/>
    </location>
</feature>
<dbReference type="PANTHER" id="PTHR43880:SF12">
    <property type="entry name" value="ALCOHOL DEHYDROGENASE CLASS-3"/>
    <property type="match status" value="1"/>
</dbReference>
<evidence type="ECO:0000256" key="1">
    <source>
        <dbReference type="ARBA" id="ARBA00008072"/>
    </source>
</evidence>
<dbReference type="InterPro" id="IPR013154">
    <property type="entry name" value="ADH-like_N"/>
</dbReference>
<protein>
    <submittedName>
        <fullName evidence="8 9">Alcohol dehydrogenase</fullName>
        <ecNumber evidence="9">1.1.1.1</ecNumber>
    </submittedName>
</protein>
<keyword evidence="2 6" id="KW-0479">Metal-binding</keyword>
<dbReference type="InterPro" id="IPR020843">
    <property type="entry name" value="ER"/>
</dbReference>
<dbReference type="EMBL" id="JAGGLR010000023">
    <property type="protein sequence ID" value="MBP2066166.1"/>
    <property type="molecule type" value="Genomic_DNA"/>
</dbReference>
<organism evidence="8">
    <name type="scientific">Streptomyces iranensis</name>
    <dbReference type="NCBI Taxonomy" id="576784"/>
    <lineage>
        <taxon>Bacteria</taxon>
        <taxon>Bacillati</taxon>
        <taxon>Actinomycetota</taxon>
        <taxon>Actinomycetes</taxon>
        <taxon>Kitasatosporales</taxon>
        <taxon>Streptomycetaceae</taxon>
        <taxon>Streptomyces</taxon>
        <taxon>Streptomyces violaceusniger group</taxon>
    </lineage>
</organism>
<dbReference type="HOGENOM" id="CLU_026673_14_1_11"/>
<dbReference type="GO" id="GO:0004022">
    <property type="term" value="F:alcohol dehydrogenase (NAD+) activity"/>
    <property type="evidence" value="ECO:0007669"/>
    <property type="project" value="UniProtKB-EC"/>
</dbReference>
<reference evidence="8" key="1">
    <citation type="submission" date="2014-05" db="EMBL/GenBank/DDBJ databases">
        <authorList>
            <person name="Horn Fabian"/>
        </authorList>
    </citation>
    <scope>NUCLEOTIDE SEQUENCE</scope>
</reference>
<dbReference type="EC" id="1.1.1.1" evidence="9"/>
<evidence type="ECO:0000256" key="2">
    <source>
        <dbReference type="ARBA" id="ARBA00022723"/>
    </source>
</evidence>
<proteinExistence type="inferred from homology"/>
<evidence type="ECO:0000256" key="4">
    <source>
        <dbReference type="ARBA" id="ARBA00023002"/>
    </source>
</evidence>
<evidence type="ECO:0000256" key="5">
    <source>
        <dbReference type="ARBA" id="ARBA00023027"/>
    </source>
</evidence>
<sequence length="381" mass="38485">MRTTAAVLRATGSKRPYTTTRPLGIEQLQLDAPGAGELLVNIRAAGVCHSDLSVVTGHRVRPLPMALGHEAAGVVADVGPGVSDVTVGDHVVLAFVPSCGACGYCEEGRPALCEAGGAANAAGRLLRGGGRLHDASGTEIKHHLGVSGFAEYAVVDRSSAVVVDKDVPFDVAAVLGCAMLTGFGAVRNTAGVSSGESLAVIGLGGVGQAAVLGAVSCGAWPIVAVDPVADKRALAVALGATHACEPGEAEGLLRELTGGGSRWVFEAAGVSAVMEHAFALTRRGGTAVSVGLPAPDTKVALPALAFAGEAKTLAGSYMGSSVAQRDIPLLIGMWREGKLPVERLVSGVLPLKEINTAFEELAAGRAVRQLLHPGAEPGEAR</sequence>
<dbReference type="AlphaFoldDB" id="A0A061A7Q7"/>
<dbReference type="GO" id="GO:0051903">
    <property type="term" value="F:S-(hydroxymethyl)glutathione dehydrogenase [NAD(P)+] activity"/>
    <property type="evidence" value="ECO:0007669"/>
    <property type="project" value="TreeGrafter"/>
</dbReference>